<sequence length="79" mass="8981">MCSGLQEIERYDPASSERVPFEDAPDSFPPTTVLSKVEWVVGGLSNEKGFSSIITEAYEENNEKDSRKVMPKQYLLFDF</sequence>
<protein>
    <submittedName>
        <fullName evidence="2">Uncharacterized protein</fullName>
    </submittedName>
</protein>
<accession>A0AAV4SXU2</accession>
<dbReference type="AlphaFoldDB" id="A0AAV4SXU2"/>
<gene>
    <name evidence="2" type="ORF">CDAR_209631</name>
</gene>
<proteinExistence type="predicted"/>
<evidence type="ECO:0000256" key="1">
    <source>
        <dbReference type="SAM" id="MobiDB-lite"/>
    </source>
</evidence>
<keyword evidence="3" id="KW-1185">Reference proteome</keyword>
<comment type="caution">
    <text evidence="2">The sequence shown here is derived from an EMBL/GenBank/DDBJ whole genome shotgun (WGS) entry which is preliminary data.</text>
</comment>
<organism evidence="2 3">
    <name type="scientific">Caerostris darwini</name>
    <dbReference type="NCBI Taxonomy" id="1538125"/>
    <lineage>
        <taxon>Eukaryota</taxon>
        <taxon>Metazoa</taxon>
        <taxon>Ecdysozoa</taxon>
        <taxon>Arthropoda</taxon>
        <taxon>Chelicerata</taxon>
        <taxon>Arachnida</taxon>
        <taxon>Araneae</taxon>
        <taxon>Araneomorphae</taxon>
        <taxon>Entelegynae</taxon>
        <taxon>Araneoidea</taxon>
        <taxon>Araneidae</taxon>
        <taxon>Caerostris</taxon>
    </lineage>
</organism>
<reference evidence="2 3" key="1">
    <citation type="submission" date="2021-06" db="EMBL/GenBank/DDBJ databases">
        <title>Caerostris darwini draft genome.</title>
        <authorList>
            <person name="Kono N."/>
            <person name="Arakawa K."/>
        </authorList>
    </citation>
    <scope>NUCLEOTIDE SEQUENCE [LARGE SCALE GENOMIC DNA]</scope>
</reference>
<evidence type="ECO:0000313" key="3">
    <source>
        <dbReference type="Proteomes" id="UP001054837"/>
    </source>
</evidence>
<name>A0AAV4SXU2_9ARAC</name>
<evidence type="ECO:0000313" key="2">
    <source>
        <dbReference type="EMBL" id="GIY39238.1"/>
    </source>
</evidence>
<dbReference type="Proteomes" id="UP001054837">
    <property type="component" value="Unassembled WGS sequence"/>
</dbReference>
<dbReference type="EMBL" id="BPLQ01008773">
    <property type="protein sequence ID" value="GIY39238.1"/>
    <property type="molecule type" value="Genomic_DNA"/>
</dbReference>
<feature type="region of interest" description="Disordered" evidence="1">
    <location>
        <begin position="1"/>
        <end position="26"/>
    </location>
</feature>